<protein>
    <submittedName>
        <fullName evidence="2">Unannotated protein</fullName>
    </submittedName>
</protein>
<dbReference type="GO" id="GO:0003700">
    <property type="term" value="F:DNA-binding transcription factor activity"/>
    <property type="evidence" value="ECO:0007669"/>
    <property type="project" value="InterPro"/>
</dbReference>
<gene>
    <name evidence="2" type="ORF">UFOPK3720_00565</name>
</gene>
<dbReference type="Pfam" id="PF12802">
    <property type="entry name" value="MarR_2"/>
    <property type="match status" value="1"/>
</dbReference>
<dbReference type="SUPFAM" id="SSF46785">
    <property type="entry name" value="Winged helix' DNA-binding domain"/>
    <property type="match status" value="1"/>
</dbReference>
<dbReference type="InterPro" id="IPR036388">
    <property type="entry name" value="WH-like_DNA-bd_sf"/>
</dbReference>
<dbReference type="AlphaFoldDB" id="A0A6J7IBF5"/>
<sequence length="105" mass="11610">MATSGESNERGWTLLTNHGRILLLIARHPDSRIRDLAATAGITERSIQMIVTDLEAAGYVARERVGRRNAYTINRAQPFRHPAESSHSVGELIDLFVEAPEASKT</sequence>
<evidence type="ECO:0000259" key="1">
    <source>
        <dbReference type="Pfam" id="PF12802"/>
    </source>
</evidence>
<accession>A0A6J7IBF5</accession>
<dbReference type="CDD" id="cd00090">
    <property type="entry name" value="HTH_ARSR"/>
    <property type="match status" value="1"/>
</dbReference>
<evidence type="ECO:0000313" key="2">
    <source>
        <dbReference type="EMBL" id="CAB4927816.1"/>
    </source>
</evidence>
<organism evidence="2">
    <name type="scientific">freshwater metagenome</name>
    <dbReference type="NCBI Taxonomy" id="449393"/>
    <lineage>
        <taxon>unclassified sequences</taxon>
        <taxon>metagenomes</taxon>
        <taxon>ecological metagenomes</taxon>
    </lineage>
</organism>
<name>A0A6J7IBF5_9ZZZZ</name>
<dbReference type="EMBL" id="CAFBNB010000082">
    <property type="protein sequence ID" value="CAB4927816.1"/>
    <property type="molecule type" value="Genomic_DNA"/>
</dbReference>
<reference evidence="2" key="1">
    <citation type="submission" date="2020-05" db="EMBL/GenBank/DDBJ databases">
        <authorList>
            <person name="Chiriac C."/>
            <person name="Salcher M."/>
            <person name="Ghai R."/>
            <person name="Kavagutti S V."/>
        </authorList>
    </citation>
    <scope>NUCLEOTIDE SEQUENCE</scope>
</reference>
<feature type="domain" description="HTH marR-type" evidence="1">
    <location>
        <begin position="16"/>
        <end position="65"/>
    </location>
</feature>
<dbReference type="InterPro" id="IPR036390">
    <property type="entry name" value="WH_DNA-bd_sf"/>
</dbReference>
<dbReference type="InterPro" id="IPR000835">
    <property type="entry name" value="HTH_MarR-typ"/>
</dbReference>
<dbReference type="InterPro" id="IPR011991">
    <property type="entry name" value="ArsR-like_HTH"/>
</dbReference>
<dbReference type="Gene3D" id="1.10.10.10">
    <property type="entry name" value="Winged helix-like DNA-binding domain superfamily/Winged helix DNA-binding domain"/>
    <property type="match status" value="1"/>
</dbReference>
<proteinExistence type="predicted"/>